<dbReference type="AlphaFoldDB" id="G0QM30"/>
<evidence type="ECO:0000256" key="10">
    <source>
        <dbReference type="PIRNR" id="PIRNR015588"/>
    </source>
</evidence>
<evidence type="ECO:0000256" key="4">
    <source>
        <dbReference type="ARBA" id="ARBA00022448"/>
    </source>
</evidence>
<evidence type="ECO:0000256" key="9">
    <source>
        <dbReference type="ARBA" id="ARBA00023176"/>
    </source>
</evidence>
<feature type="non-terminal residue" evidence="12">
    <location>
        <position position="1"/>
    </location>
</feature>
<dbReference type="Pfam" id="PF01217">
    <property type="entry name" value="Clat_adaptor_s"/>
    <property type="match status" value="1"/>
</dbReference>
<dbReference type="EMBL" id="GL983369">
    <property type="protein sequence ID" value="EGR33725.1"/>
    <property type="molecule type" value="Genomic_DNA"/>
</dbReference>
<reference evidence="12 13" key="1">
    <citation type="submission" date="2011-07" db="EMBL/GenBank/DDBJ databases">
        <authorList>
            <person name="Coyne R."/>
            <person name="Brami D."/>
            <person name="Johnson J."/>
            <person name="Hostetler J."/>
            <person name="Hannick L."/>
            <person name="Clark T."/>
            <person name="Cassidy-Hanley D."/>
            <person name="Inman J."/>
        </authorList>
    </citation>
    <scope>NUCLEOTIDE SEQUENCE [LARGE SCALE GENOMIC DNA]</scope>
    <source>
        <strain evidence="12 13">G5</strain>
    </source>
</reference>
<dbReference type="RefSeq" id="XP_004037711.1">
    <property type="nucleotide sequence ID" value="XM_004037663.1"/>
</dbReference>
<dbReference type="FunFam" id="3.30.450.60:FF:000010">
    <property type="entry name" value="AP complex subunit sigma"/>
    <property type="match status" value="1"/>
</dbReference>
<evidence type="ECO:0000259" key="11">
    <source>
        <dbReference type="Pfam" id="PF01217"/>
    </source>
</evidence>
<proteinExistence type="inferred from homology"/>
<keyword evidence="5" id="KW-1003">Cell membrane</keyword>
<dbReference type="SUPFAM" id="SSF64356">
    <property type="entry name" value="SNARE-like"/>
    <property type="match status" value="1"/>
</dbReference>
<dbReference type="InParanoid" id="G0QM30"/>
<sequence>KYKNKKIRFILLQNRQGKTRLAKWYVDYDEQEKVKLQSEINRIIVYRDRKQTNFLEFRNYKVIYKRYAGLFFSICVDVNDNELTYLEMIHFFVEVLDQFFSSVRELDIVYNFHKVYGIIDEMIIGGELVETSKAQILSLMRQYELLE</sequence>
<keyword evidence="7 10" id="KW-0653">Protein transport</keyword>
<dbReference type="InterPro" id="IPR022775">
    <property type="entry name" value="AP_mu_sigma_su"/>
</dbReference>
<dbReference type="GO" id="GO:0006886">
    <property type="term" value="P:intracellular protein transport"/>
    <property type="evidence" value="ECO:0007669"/>
    <property type="project" value="UniProtKB-UniRule"/>
</dbReference>
<dbReference type="OrthoDB" id="298379at2759"/>
<keyword evidence="9" id="KW-0168">Coated pit</keyword>
<evidence type="ECO:0000256" key="3">
    <source>
        <dbReference type="ARBA" id="ARBA00006972"/>
    </source>
</evidence>
<evidence type="ECO:0000313" key="12">
    <source>
        <dbReference type="EMBL" id="EGR33725.1"/>
    </source>
</evidence>
<dbReference type="PIRSF" id="PIRSF015588">
    <property type="entry name" value="AP_complex_sigma"/>
    <property type="match status" value="1"/>
</dbReference>
<evidence type="ECO:0000256" key="1">
    <source>
        <dbReference type="ARBA" id="ARBA00004236"/>
    </source>
</evidence>
<comment type="similarity">
    <text evidence="3 10">Belongs to the adaptor complexes small subunit family.</text>
</comment>
<evidence type="ECO:0000256" key="7">
    <source>
        <dbReference type="ARBA" id="ARBA00022927"/>
    </source>
</evidence>
<name>G0QM30_ICHMU</name>
<dbReference type="PANTHER" id="PTHR11753">
    <property type="entry name" value="ADAPTOR COMPLEXES SMALL SUBUNIT FAMILY"/>
    <property type="match status" value="1"/>
</dbReference>
<dbReference type="Gene3D" id="3.30.450.60">
    <property type="match status" value="1"/>
</dbReference>
<comment type="subcellular location">
    <subcellularLocation>
        <location evidence="1">Cell membrane</location>
    </subcellularLocation>
    <subcellularLocation>
        <location evidence="2">Membrane</location>
        <location evidence="2">Coated pit</location>
        <topology evidence="2">Peripheral membrane protein</topology>
        <orientation evidence="2">Cytoplasmic side</orientation>
    </subcellularLocation>
</comment>
<accession>G0QM30</accession>
<organism evidence="12 13">
    <name type="scientific">Ichthyophthirius multifiliis</name>
    <name type="common">White spot disease agent</name>
    <name type="synonym">Ich</name>
    <dbReference type="NCBI Taxonomy" id="5932"/>
    <lineage>
        <taxon>Eukaryota</taxon>
        <taxon>Sar</taxon>
        <taxon>Alveolata</taxon>
        <taxon>Ciliophora</taxon>
        <taxon>Intramacronucleata</taxon>
        <taxon>Oligohymenophorea</taxon>
        <taxon>Hymenostomatida</taxon>
        <taxon>Ophryoglenina</taxon>
        <taxon>Ichthyophthirius</taxon>
    </lineage>
</organism>
<dbReference type="Proteomes" id="UP000008983">
    <property type="component" value="Unassembled WGS sequence"/>
</dbReference>
<dbReference type="eggNOG" id="KOG0935">
    <property type="taxonomic scope" value="Eukaryota"/>
</dbReference>
<keyword evidence="8 10" id="KW-0472">Membrane</keyword>
<evidence type="ECO:0000256" key="5">
    <source>
        <dbReference type="ARBA" id="ARBA00022475"/>
    </source>
</evidence>
<keyword evidence="4 10" id="KW-0813">Transport</keyword>
<feature type="domain" description="AP complex mu/sigma subunit" evidence="11">
    <location>
        <begin position="7"/>
        <end position="142"/>
    </location>
</feature>
<gene>
    <name evidence="12" type="ORF">IMG5_042370</name>
</gene>
<dbReference type="OMA" id="QSNFVEY"/>
<evidence type="ECO:0000256" key="2">
    <source>
        <dbReference type="ARBA" id="ARBA00004277"/>
    </source>
</evidence>
<evidence type="ECO:0000313" key="13">
    <source>
        <dbReference type="Proteomes" id="UP000008983"/>
    </source>
</evidence>
<dbReference type="GO" id="GO:0072583">
    <property type="term" value="P:clathrin-dependent endocytosis"/>
    <property type="evidence" value="ECO:0007669"/>
    <property type="project" value="InterPro"/>
</dbReference>
<keyword evidence="13" id="KW-1185">Reference proteome</keyword>
<dbReference type="InterPro" id="IPR011012">
    <property type="entry name" value="Longin-like_dom_sf"/>
</dbReference>
<dbReference type="InterPro" id="IPR016635">
    <property type="entry name" value="AP_complex_ssu"/>
</dbReference>
<keyword evidence="6" id="KW-0254">Endocytosis</keyword>
<dbReference type="GeneID" id="14909912"/>
<protein>
    <recommendedName>
        <fullName evidence="10">AP complex subunit sigma</fullName>
    </recommendedName>
</protein>
<dbReference type="GO" id="GO:0030122">
    <property type="term" value="C:AP-2 adaptor complex"/>
    <property type="evidence" value="ECO:0007669"/>
    <property type="project" value="InterPro"/>
</dbReference>
<evidence type="ECO:0000256" key="8">
    <source>
        <dbReference type="ARBA" id="ARBA00023136"/>
    </source>
</evidence>
<dbReference type="CDD" id="cd14833">
    <property type="entry name" value="AP2_sigma"/>
    <property type="match status" value="1"/>
</dbReference>
<evidence type="ECO:0000256" key="6">
    <source>
        <dbReference type="ARBA" id="ARBA00022583"/>
    </source>
</evidence>
<dbReference type="GO" id="GO:0035615">
    <property type="term" value="F:clathrin adaptor activity"/>
    <property type="evidence" value="ECO:0007669"/>
    <property type="project" value="InterPro"/>
</dbReference>
<dbReference type="InterPro" id="IPR027156">
    <property type="entry name" value="APS2"/>
</dbReference>
<dbReference type="STRING" id="857967.G0QM30"/>